<dbReference type="Proteomes" id="UP000830198">
    <property type="component" value="Chromosome"/>
</dbReference>
<reference evidence="1 2" key="1">
    <citation type="submission" date="2022-04" db="EMBL/GenBank/DDBJ databases">
        <title>The arsenic-methylating capacity of Chitinophaga filiformis YT5 during chitin decomposition.</title>
        <authorList>
            <person name="Chen G."/>
            <person name="Liang Y."/>
        </authorList>
    </citation>
    <scope>NUCLEOTIDE SEQUENCE [LARGE SCALE GENOMIC DNA]</scope>
    <source>
        <strain evidence="1 2">YT5</strain>
    </source>
</reference>
<protein>
    <submittedName>
        <fullName evidence="1">Uncharacterized protein</fullName>
    </submittedName>
</protein>
<dbReference type="EMBL" id="CP095855">
    <property type="protein sequence ID" value="UPK72587.1"/>
    <property type="molecule type" value="Genomic_DNA"/>
</dbReference>
<dbReference type="RefSeq" id="WP_247814770.1">
    <property type="nucleotide sequence ID" value="NZ_CP095855.1"/>
</dbReference>
<evidence type="ECO:0000313" key="2">
    <source>
        <dbReference type="Proteomes" id="UP000830198"/>
    </source>
</evidence>
<evidence type="ECO:0000313" key="1">
    <source>
        <dbReference type="EMBL" id="UPK72587.1"/>
    </source>
</evidence>
<gene>
    <name evidence="1" type="ORF">MYF79_14940</name>
</gene>
<sequence>MKSKLVYLTNLSGKKASVYSIVTSESQHAFLDRFILEYQEEFFQDLLSIIARLRSIAHVTGAVSTYFKLDEGLEWNDQVCALYDIPDRHLRLYCIRLSEQIVIVGNGGPKNVRAWQDDPRLAREVTEMMHYSGIIRTRLKENTLRISLNRLKLEGDLILIR</sequence>
<organism evidence="1 2">
    <name type="scientific">Chitinophaga filiformis</name>
    <name type="common">Myxococcus filiformis</name>
    <name type="synonym">Flexibacter filiformis</name>
    <dbReference type="NCBI Taxonomy" id="104663"/>
    <lineage>
        <taxon>Bacteria</taxon>
        <taxon>Pseudomonadati</taxon>
        <taxon>Bacteroidota</taxon>
        <taxon>Chitinophagia</taxon>
        <taxon>Chitinophagales</taxon>
        <taxon>Chitinophagaceae</taxon>
        <taxon>Chitinophaga</taxon>
    </lineage>
</organism>
<name>A0ABY4I9L5_CHIFI</name>
<proteinExistence type="predicted"/>
<accession>A0ABY4I9L5</accession>
<keyword evidence="2" id="KW-1185">Reference proteome</keyword>